<dbReference type="Proteomes" id="UP000324897">
    <property type="component" value="Chromosome 4"/>
</dbReference>
<dbReference type="Pfam" id="PF00646">
    <property type="entry name" value="F-box"/>
    <property type="match status" value="1"/>
</dbReference>
<keyword evidence="1" id="KW-1133">Transmembrane helix</keyword>
<evidence type="ECO:0000259" key="2">
    <source>
        <dbReference type="Pfam" id="PF00646"/>
    </source>
</evidence>
<dbReference type="InterPro" id="IPR001810">
    <property type="entry name" value="F-box_dom"/>
</dbReference>
<evidence type="ECO:0000313" key="3">
    <source>
        <dbReference type="EMBL" id="TVU38754.1"/>
    </source>
</evidence>
<dbReference type="InterPro" id="IPR053197">
    <property type="entry name" value="F-box_SCFL_complex_component"/>
</dbReference>
<dbReference type="InterPro" id="IPR036047">
    <property type="entry name" value="F-box-like_dom_sf"/>
</dbReference>
<keyword evidence="1" id="KW-0472">Membrane</keyword>
<dbReference type="Gramene" id="TVU38754">
    <property type="protein sequence ID" value="TVU38754"/>
    <property type="gene ID" value="EJB05_12140"/>
</dbReference>
<evidence type="ECO:0000256" key="1">
    <source>
        <dbReference type="SAM" id="Phobius"/>
    </source>
</evidence>
<feature type="non-terminal residue" evidence="3">
    <location>
        <position position="1"/>
    </location>
</feature>
<gene>
    <name evidence="3" type="ORF">EJB05_12140</name>
</gene>
<keyword evidence="4" id="KW-1185">Reference proteome</keyword>
<dbReference type="SUPFAM" id="SSF81383">
    <property type="entry name" value="F-box domain"/>
    <property type="match status" value="1"/>
</dbReference>
<sequence>MAGNKRVKVSGSGHGRRDRTSDLPDHLLVDILVLLPFDEAVRTCVLSRRCRGVWTRLPMLDFGDDEAPRVEGFADLIAGVMRGYASDVDMPDVLISVRRRRAFPDAVRVAASAFLAAFGFFVYGEAVNLEWDEEEEEETPVLQMPCFPTVKEFTLAFHGVDLMSRP</sequence>
<keyword evidence="1" id="KW-0812">Transmembrane</keyword>
<protein>
    <recommendedName>
        <fullName evidence="2">F-box domain-containing protein</fullName>
    </recommendedName>
</protein>
<accession>A0A5J9VTK0</accession>
<dbReference type="OrthoDB" id="667615at2759"/>
<dbReference type="AlphaFoldDB" id="A0A5J9VTK0"/>
<dbReference type="EMBL" id="RWGY01000007">
    <property type="protein sequence ID" value="TVU38754.1"/>
    <property type="molecule type" value="Genomic_DNA"/>
</dbReference>
<name>A0A5J9VTK0_9POAL</name>
<dbReference type="PANTHER" id="PTHR34223">
    <property type="entry name" value="OS11G0201299 PROTEIN"/>
    <property type="match status" value="1"/>
</dbReference>
<evidence type="ECO:0000313" key="4">
    <source>
        <dbReference type="Proteomes" id="UP000324897"/>
    </source>
</evidence>
<feature type="transmembrane region" description="Helical" evidence="1">
    <location>
        <begin position="106"/>
        <end position="124"/>
    </location>
</feature>
<dbReference type="InterPro" id="IPR053781">
    <property type="entry name" value="F-box_AtFBL13-like"/>
</dbReference>
<feature type="domain" description="F-box" evidence="2">
    <location>
        <begin position="21"/>
        <end position="58"/>
    </location>
</feature>
<comment type="caution">
    <text evidence="3">The sequence shown here is derived from an EMBL/GenBank/DDBJ whole genome shotgun (WGS) entry which is preliminary data.</text>
</comment>
<dbReference type="CDD" id="cd22160">
    <property type="entry name" value="F-box_AtFBL13-like"/>
    <property type="match status" value="1"/>
</dbReference>
<organism evidence="3 4">
    <name type="scientific">Eragrostis curvula</name>
    <name type="common">weeping love grass</name>
    <dbReference type="NCBI Taxonomy" id="38414"/>
    <lineage>
        <taxon>Eukaryota</taxon>
        <taxon>Viridiplantae</taxon>
        <taxon>Streptophyta</taxon>
        <taxon>Embryophyta</taxon>
        <taxon>Tracheophyta</taxon>
        <taxon>Spermatophyta</taxon>
        <taxon>Magnoliopsida</taxon>
        <taxon>Liliopsida</taxon>
        <taxon>Poales</taxon>
        <taxon>Poaceae</taxon>
        <taxon>PACMAD clade</taxon>
        <taxon>Chloridoideae</taxon>
        <taxon>Eragrostideae</taxon>
        <taxon>Eragrostidinae</taxon>
        <taxon>Eragrostis</taxon>
    </lineage>
</organism>
<proteinExistence type="predicted"/>
<reference evidence="3 4" key="1">
    <citation type="journal article" date="2019" name="Sci. Rep.">
        <title>A high-quality genome of Eragrostis curvula grass provides insights into Poaceae evolution and supports new strategies to enhance forage quality.</title>
        <authorList>
            <person name="Carballo J."/>
            <person name="Santos B.A.C.M."/>
            <person name="Zappacosta D."/>
            <person name="Garbus I."/>
            <person name="Selva J.P."/>
            <person name="Gallo C.A."/>
            <person name="Diaz A."/>
            <person name="Albertini E."/>
            <person name="Caccamo M."/>
            <person name="Echenique V."/>
        </authorList>
    </citation>
    <scope>NUCLEOTIDE SEQUENCE [LARGE SCALE GENOMIC DNA]</scope>
    <source>
        <strain evidence="4">cv. Victoria</strain>
        <tissue evidence="3">Leaf</tissue>
    </source>
</reference>